<proteinExistence type="predicted"/>
<dbReference type="InterPro" id="IPR029787">
    <property type="entry name" value="Nucleotide_cyclase"/>
</dbReference>
<dbReference type="EMBL" id="LTAY01000030">
    <property type="protein sequence ID" value="OPX48590.1"/>
    <property type="molecule type" value="Genomic_DNA"/>
</dbReference>
<dbReference type="CDD" id="cd01949">
    <property type="entry name" value="GGDEF"/>
    <property type="match status" value="1"/>
</dbReference>
<dbReference type="GO" id="GO:0005886">
    <property type="term" value="C:plasma membrane"/>
    <property type="evidence" value="ECO:0007669"/>
    <property type="project" value="TreeGrafter"/>
</dbReference>
<dbReference type="InterPro" id="IPR000160">
    <property type="entry name" value="GGDEF_dom"/>
</dbReference>
<dbReference type="SUPFAM" id="SSF55073">
    <property type="entry name" value="Nucleotide cyclase"/>
    <property type="match status" value="1"/>
</dbReference>
<dbReference type="Pfam" id="PF00990">
    <property type="entry name" value="GGDEF"/>
    <property type="match status" value="1"/>
</dbReference>
<dbReference type="AlphaFoldDB" id="A0A1V4SY69"/>
<dbReference type="PROSITE" id="PS50887">
    <property type="entry name" value="GGDEF"/>
    <property type="match status" value="1"/>
</dbReference>
<dbReference type="GO" id="GO:1902201">
    <property type="term" value="P:negative regulation of bacterial-type flagellum-dependent cell motility"/>
    <property type="evidence" value="ECO:0007669"/>
    <property type="project" value="TreeGrafter"/>
</dbReference>
<gene>
    <name evidence="2" type="primary">pleD</name>
    <name evidence="2" type="ORF">CLTHE_11210</name>
</gene>
<dbReference type="Gene3D" id="3.30.70.270">
    <property type="match status" value="1"/>
</dbReference>
<dbReference type="Proteomes" id="UP000191448">
    <property type="component" value="Unassembled WGS sequence"/>
</dbReference>
<dbReference type="PANTHER" id="PTHR45138">
    <property type="entry name" value="REGULATORY COMPONENTS OF SENSORY TRANSDUCTION SYSTEM"/>
    <property type="match status" value="1"/>
</dbReference>
<feature type="domain" description="GGDEF" evidence="1">
    <location>
        <begin position="154"/>
        <end position="284"/>
    </location>
</feature>
<dbReference type="PANTHER" id="PTHR45138:SF9">
    <property type="entry name" value="DIGUANYLATE CYCLASE DGCM-RELATED"/>
    <property type="match status" value="1"/>
</dbReference>
<comment type="caution">
    <text evidence="2">The sequence shown here is derived from an EMBL/GenBank/DDBJ whole genome shotgun (WGS) entry which is preliminary data.</text>
</comment>
<evidence type="ECO:0000259" key="1">
    <source>
        <dbReference type="PROSITE" id="PS50887"/>
    </source>
</evidence>
<dbReference type="InterPro" id="IPR050469">
    <property type="entry name" value="Diguanylate_Cyclase"/>
</dbReference>
<reference evidence="2 3" key="1">
    <citation type="submission" date="2016-02" db="EMBL/GenBank/DDBJ databases">
        <title>Genome sequence of Clostridium thermobutyricum DSM 4928.</title>
        <authorList>
            <person name="Poehlein A."/>
            <person name="Daniel R."/>
        </authorList>
    </citation>
    <scope>NUCLEOTIDE SEQUENCE [LARGE SCALE GENOMIC DNA]</scope>
    <source>
        <strain evidence="2 3">DSM 4928</strain>
    </source>
</reference>
<dbReference type="FunFam" id="3.30.70.270:FF:000001">
    <property type="entry name" value="Diguanylate cyclase domain protein"/>
    <property type="match status" value="1"/>
</dbReference>
<sequence length="284" mass="33260">MNILQDIEEQFASFKFLFDAIRIIDPKDCSIIKTSDCRFSNFHCLEDESIRCKNCLALKAHKEQRSFQKLEMTNKKAFLIFLFPVKIQEKSYIVEFFKDVTETFVISESTEKKSLDLFFKDVTENLTKDHLTGAYNRCFLKENLLKKLNKKSNNPVSIIMIDLDHFKNINDKYGHLFGDKILVEFSNIVLSLVSETDWFCRYGGEEFLIILNNKPMSSALLLSKKIREALNRKFFRFKDDIIQIYCSMGIFSSTYDKTSFSELLSKSDENLYIAKKSGRNKIVY</sequence>
<dbReference type="GO" id="GO:0052621">
    <property type="term" value="F:diguanylate cyclase activity"/>
    <property type="evidence" value="ECO:0007669"/>
    <property type="project" value="TreeGrafter"/>
</dbReference>
<dbReference type="OrthoDB" id="9805474at2"/>
<organism evidence="2 3">
    <name type="scientific">Clostridium thermobutyricum DSM 4928</name>
    <dbReference type="NCBI Taxonomy" id="1121339"/>
    <lineage>
        <taxon>Bacteria</taxon>
        <taxon>Bacillati</taxon>
        <taxon>Bacillota</taxon>
        <taxon>Clostridia</taxon>
        <taxon>Eubacteriales</taxon>
        <taxon>Clostridiaceae</taxon>
        <taxon>Clostridium</taxon>
    </lineage>
</organism>
<evidence type="ECO:0000313" key="3">
    <source>
        <dbReference type="Proteomes" id="UP000191448"/>
    </source>
</evidence>
<dbReference type="GO" id="GO:0043709">
    <property type="term" value="P:cell adhesion involved in single-species biofilm formation"/>
    <property type="evidence" value="ECO:0007669"/>
    <property type="project" value="TreeGrafter"/>
</dbReference>
<name>A0A1V4SY69_9CLOT</name>
<dbReference type="SMART" id="SM00267">
    <property type="entry name" value="GGDEF"/>
    <property type="match status" value="1"/>
</dbReference>
<dbReference type="InterPro" id="IPR043128">
    <property type="entry name" value="Rev_trsase/Diguanyl_cyclase"/>
</dbReference>
<dbReference type="RefSeq" id="WP_080022389.1">
    <property type="nucleotide sequence ID" value="NZ_LTAY01000030.1"/>
</dbReference>
<protein>
    <submittedName>
        <fullName evidence="2">Response regulator PleD</fullName>
    </submittedName>
</protein>
<dbReference type="NCBIfam" id="TIGR00254">
    <property type="entry name" value="GGDEF"/>
    <property type="match status" value="1"/>
</dbReference>
<accession>A0A1V4SY69</accession>
<evidence type="ECO:0000313" key="2">
    <source>
        <dbReference type="EMBL" id="OPX48590.1"/>
    </source>
</evidence>